<comment type="subcellular location">
    <subcellularLocation>
        <location evidence="1">Membrane</location>
        <topology evidence="1">Multi-pass membrane protein</topology>
    </subcellularLocation>
</comment>
<dbReference type="CDD" id="cd07020">
    <property type="entry name" value="Clp_protease_NfeD_1"/>
    <property type="match status" value="1"/>
</dbReference>
<keyword evidence="3 6" id="KW-1133">Transmembrane helix</keyword>
<dbReference type="EMBL" id="JADIKE010000039">
    <property type="protein sequence ID" value="MBM7127730.1"/>
    <property type="molecule type" value="Genomic_DNA"/>
</dbReference>
<feature type="chain" id="PRO_5046620830" evidence="7">
    <location>
        <begin position="21"/>
        <end position="473"/>
    </location>
</feature>
<feature type="transmembrane region" description="Helical" evidence="6">
    <location>
        <begin position="370"/>
        <end position="392"/>
    </location>
</feature>
<dbReference type="RefSeq" id="WP_204684236.1">
    <property type="nucleotide sequence ID" value="NZ_BSNR01000014.1"/>
</dbReference>
<name>A0ABS2K9K7_9GAMM</name>
<feature type="domain" description="NfeD integral membrane" evidence="9">
    <location>
        <begin position="275"/>
        <end position="391"/>
    </location>
</feature>
<accession>A0ABS2K9K7</accession>
<feature type="region of interest" description="Disordered" evidence="5">
    <location>
        <begin position="143"/>
        <end position="169"/>
    </location>
</feature>
<evidence type="ECO:0000259" key="8">
    <source>
        <dbReference type="Pfam" id="PF01957"/>
    </source>
</evidence>
<feature type="transmembrane region" description="Helical" evidence="6">
    <location>
        <begin position="296"/>
        <end position="314"/>
    </location>
</feature>
<dbReference type="Pfam" id="PF24961">
    <property type="entry name" value="NfeD_membrane"/>
    <property type="match status" value="1"/>
</dbReference>
<evidence type="ECO:0000313" key="12">
    <source>
        <dbReference type="Proteomes" id="UP001430149"/>
    </source>
</evidence>
<sequence length="473" mass="48666">MSRRGWFVWSGALCAVLALAWTPPTVEAPAAASDAAFVARIELIGPIGPAAAEYVHGAIQHATDDGAKAIVLQLDTPGGLIESMRDIVADILAAKVPVIGYVGPAGARAASAGTYILYACPLAAMAPGTHLGAATPVDLGGGTPMPSPFGNGFPASSKSADKSAPGNNAVSDAEANKVLNDAIAMIRSLAQLHGRNAVWAEQAVRGAATLTANEAAAQHVIDFVAADPSSLLAQADGRTVKIGEQSVTLALRDLPLRDYPPNWRARFLGIITNPTIAYVLLLAGIYGLIIEAFHPGSFFPGVTGGICLLIGLYALQLLPVSYAGLILMALGVALLLAEAFVPTAGVLGVGGVIAFVLGSIMLFRTDVPGYSVNLGVILGIACCAIIMLGLLLRLVMRARRARAFNGEEQMLQNTGELLQAVAAGGQGWARIGGERWRVQCEAALPAGAPVRVVSRHGLLLQVTAARAGEGESS</sequence>
<dbReference type="InterPro" id="IPR012340">
    <property type="entry name" value="NA-bd_OB-fold"/>
</dbReference>
<feature type="compositionally biased region" description="Low complexity" evidence="5">
    <location>
        <begin position="155"/>
        <end position="164"/>
    </location>
</feature>
<reference evidence="11" key="1">
    <citation type="submission" date="2020-10" db="EMBL/GenBank/DDBJ databases">
        <title>Phylogeny of dyella-like bacteria.</title>
        <authorList>
            <person name="Fu J."/>
        </authorList>
    </citation>
    <scope>NUCLEOTIDE SEQUENCE</scope>
    <source>
        <strain evidence="11">DHOC52</strain>
    </source>
</reference>
<dbReference type="InterPro" id="IPR056739">
    <property type="entry name" value="NfeD_membrane"/>
</dbReference>
<dbReference type="PANTHER" id="PTHR33507:SF4">
    <property type="entry name" value="NODULATION COMPETITIVENESS PROTEIN NFED"/>
    <property type="match status" value="1"/>
</dbReference>
<comment type="caution">
    <text evidence="11">The sequence shown here is derived from an EMBL/GenBank/DDBJ whole genome shotgun (WGS) entry which is preliminary data.</text>
</comment>
<keyword evidence="4 6" id="KW-0472">Membrane</keyword>
<dbReference type="SUPFAM" id="SSF52096">
    <property type="entry name" value="ClpP/crotonase"/>
    <property type="match status" value="1"/>
</dbReference>
<feature type="transmembrane region" description="Helical" evidence="6">
    <location>
        <begin position="344"/>
        <end position="364"/>
    </location>
</feature>
<feature type="signal peptide" evidence="7">
    <location>
        <begin position="1"/>
        <end position="20"/>
    </location>
</feature>
<evidence type="ECO:0000256" key="6">
    <source>
        <dbReference type="SAM" id="Phobius"/>
    </source>
</evidence>
<dbReference type="Gene3D" id="3.90.226.10">
    <property type="entry name" value="2-enoyl-CoA Hydratase, Chain A, domain 1"/>
    <property type="match status" value="1"/>
</dbReference>
<proteinExistence type="predicted"/>
<dbReference type="Pfam" id="PF25145">
    <property type="entry name" value="NfeD1b_N"/>
    <property type="match status" value="1"/>
</dbReference>
<evidence type="ECO:0000313" key="11">
    <source>
        <dbReference type="EMBL" id="MBM7127730.1"/>
    </source>
</evidence>
<feature type="domain" description="NfeD-like C-terminal" evidence="8">
    <location>
        <begin position="408"/>
        <end position="462"/>
    </location>
</feature>
<feature type="transmembrane region" description="Helical" evidence="6">
    <location>
        <begin position="320"/>
        <end position="337"/>
    </location>
</feature>
<evidence type="ECO:0000256" key="5">
    <source>
        <dbReference type="SAM" id="MobiDB-lite"/>
    </source>
</evidence>
<evidence type="ECO:0000259" key="10">
    <source>
        <dbReference type="Pfam" id="PF25145"/>
    </source>
</evidence>
<keyword evidence="2 6" id="KW-0812">Transmembrane</keyword>
<organism evidence="11 12">
    <name type="scientific">Dyella flava</name>
    <dbReference type="NCBI Taxonomy" id="1920170"/>
    <lineage>
        <taxon>Bacteria</taxon>
        <taxon>Pseudomonadati</taxon>
        <taxon>Pseudomonadota</taxon>
        <taxon>Gammaproteobacteria</taxon>
        <taxon>Lysobacterales</taxon>
        <taxon>Rhodanobacteraceae</taxon>
        <taxon>Dyella</taxon>
    </lineage>
</organism>
<evidence type="ECO:0000256" key="1">
    <source>
        <dbReference type="ARBA" id="ARBA00004141"/>
    </source>
</evidence>
<keyword evidence="7" id="KW-0732">Signal</keyword>
<dbReference type="InterPro" id="IPR056738">
    <property type="entry name" value="NfeD1b_N"/>
</dbReference>
<feature type="domain" description="NfeD1b N-terminal" evidence="10">
    <location>
        <begin position="51"/>
        <end position="142"/>
    </location>
</feature>
<evidence type="ECO:0000256" key="3">
    <source>
        <dbReference type="ARBA" id="ARBA00022989"/>
    </source>
</evidence>
<feature type="transmembrane region" description="Helical" evidence="6">
    <location>
        <begin position="267"/>
        <end position="289"/>
    </location>
</feature>
<dbReference type="InterPro" id="IPR002810">
    <property type="entry name" value="NfeD-like_C"/>
</dbReference>
<evidence type="ECO:0000256" key="4">
    <source>
        <dbReference type="ARBA" id="ARBA00023136"/>
    </source>
</evidence>
<gene>
    <name evidence="11" type="ORF">ISP19_20335</name>
</gene>
<dbReference type="SUPFAM" id="SSF141322">
    <property type="entry name" value="NfeD domain-like"/>
    <property type="match status" value="1"/>
</dbReference>
<evidence type="ECO:0000259" key="9">
    <source>
        <dbReference type="Pfam" id="PF24961"/>
    </source>
</evidence>
<dbReference type="Proteomes" id="UP001430149">
    <property type="component" value="Unassembled WGS sequence"/>
</dbReference>
<protein>
    <submittedName>
        <fullName evidence="11">Nodulation protein NfeD</fullName>
    </submittedName>
</protein>
<dbReference type="PANTHER" id="PTHR33507">
    <property type="entry name" value="INNER MEMBRANE PROTEIN YBBJ"/>
    <property type="match status" value="1"/>
</dbReference>
<evidence type="ECO:0000256" key="7">
    <source>
        <dbReference type="SAM" id="SignalP"/>
    </source>
</evidence>
<keyword evidence="12" id="KW-1185">Reference proteome</keyword>
<dbReference type="Gene3D" id="2.40.50.140">
    <property type="entry name" value="Nucleic acid-binding proteins"/>
    <property type="match status" value="1"/>
</dbReference>
<dbReference type="InterPro" id="IPR052165">
    <property type="entry name" value="Membrane_assoc_protease"/>
</dbReference>
<dbReference type="InterPro" id="IPR029045">
    <property type="entry name" value="ClpP/crotonase-like_dom_sf"/>
</dbReference>
<evidence type="ECO:0000256" key="2">
    <source>
        <dbReference type="ARBA" id="ARBA00022692"/>
    </source>
</evidence>
<dbReference type="Pfam" id="PF01957">
    <property type="entry name" value="NfeD"/>
    <property type="match status" value="1"/>
</dbReference>